<accession>A0A0E9MPT5</accession>
<reference evidence="2 3" key="1">
    <citation type="submission" date="2015-04" db="EMBL/GenBank/DDBJ databases">
        <title>Whole genome shotgun sequence of Sphingomonas changbaiensis NBRC 104936.</title>
        <authorList>
            <person name="Katano-Makiyama Y."/>
            <person name="Hosoyama A."/>
            <person name="Hashimoto M."/>
            <person name="Noguchi M."/>
            <person name="Tsuchikane K."/>
            <person name="Ohji S."/>
            <person name="Yamazoe A."/>
            <person name="Ichikawa N."/>
            <person name="Kimura A."/>
            <person name="Fujita N."/>
        </authorList>
    </citation>
    <scope>NUCLEOTIDE SEQUENCE [LARGE SCALE GENOMIC DNA]</scope>
    <source>
        <strain evidence="2 3">NBRC 104936</strain>
    </source>
</reference>
<name>A0A0E9MPT5_9SPHN</name>
<dbReference type="OrthoDB" id="8481704at2"/>
<dbReference type="RefSeq" id="WP_046348598.1">
    <property type="nucleotide sequence ID" value="NZ_BBWU01000039.1"/>
</dbReference>
<evidence type="ECO:0000313" key="2">
    <source>
        <dbReference type="EMBL" id="GAO39792.1"/>
    </source>
</evidence>
<dbReference type="EMBL" id="BBWU01000039">
    <property type="protein sequence ID" value="GAO39792.1"/>
    <property type="molecule type" value="Genomic_DNA"/>
</dbReference>
<feature type="domain" description="Flagellar protein FlgJ N-terminal" evidence="1">
    <location>
        <begin position="47"/>
        <end position="92"/>
    </location>
</feature>
<evidence type="ECO:0000259" key="1">
    <source>
        <dbReference type="Pfam" id="PF10135"/>
    </source>
</evidence>
<dbReference type="AlphaFoldDB" id="A0A0E9MPT5"/>
<dbReference type="STRING" id="1219043.SCH01S_39_00770"/>
<evidence type="ECO:0000313" key="3">
    <source>
        <dbReference type="Proteomes" id="UP000033202"/>
    </source>
</evidence>
<gene>
    <name evidence="2" type="ORF">SCH01S_39_00770</name>
</gene>
<dbReference type="Proteomes" id="UP000033202">
    <property type="component" value="Unassembled WGS sequence"/>
</dbReference>
<dbReference type="InterPro" id="IPR019301">
    <property type="entry name" value="Flagellar_prot_FlgJ_N"/>
</dbReference>
<keyword evidence="3" id="KW-1185">Reference proteome</keyword>
<proteinExistence type="predicted"/>
<protein>
    <recommendedName>
        <fullName evidence="1">Flagellar protein FlgJ N-terminal domain-containing protein</fullName>
    </recommendedName>
</protein>
<organism evidence="2 3">
    <name type="scientific">Sphingomonas changbaiensis NBRC 104936</name>
    <dbReference type="NCBI Taxonomy" id="1219043"/>
    <lineage>
        <taxon>Bacteria</taxon>
        <taxon>Pseudomonadati</taxon>
        <taxon>Pseudomonadota</taxon>
        <taxon>Alphaproteobacteria</taxon>
        <taxon>Sphingomonadales</taxon>
        <taxon>Sphingomonadaceae</taxon>
        <taxon>Sphingomonas</taxon>
    </lineage>
</organism>
<dbReference type="Pfam" id="PF10135">
    <property type="entry name" value="Rod-binding"/>
    <property type="match status" value="1"/>
</dbReference>
<sequence length="115" mass="12043">MSAVPPLTPPLVGSPSVAADSSRLATKDNLAKAAAQFESIFINQMLKSARAAKLDDGLFDSDAVDQFRDMQDAKLSETIALHTPMGIGKALTDFLAKNRPDLKGGDANAKGGEAK</sequence>
<comment type="caution">
    <text evidence="2">The sequence shown here is derived from an EMBL/GenBank/DDBJ whole genome shotgun (WGS) entry which is preliminary data.</text>
</comment>